<reference evidence="6" key="3">
    <citation type="submission" date="2025-09" db="UniProtKB">
        <authorList>
            <consortium name="Ensembl"/>
        </authorList>
    </citation>
    <scope>IDENTIFICATION</scope>
</reference>
<dbReference type="Proteomes" id="UP000005207">
    <property type="component" value="Linkage group LG3"/>
</dbReference>
<dbReference type="GO" id="GO:0003677">
    <property type="term" value="F:DNA binding"/>
    <property type="evidence" value="ECO:0007669"/>
    <property type="project" value="InterPro"/>
</dbReference>
<dbReference type="OMA" id="LHWIHRA"/>
<dbReference type="Pfam" id="PF02892">
    <property type="entry name" value="zf-BED"/>
    <property type="match status" value="1"/>
</dbReference>
<dbReference type="PANTHER" id="PTHR47501:SF7">
    <property type="entry name" value="TRANSPOSASE"/>
    <property type="match status" value="1"/>
</dbReference>
<dbReference type="InterPro" id="IPR003656">
    <property type="entry name" value="Znf_BED"/>
</dbReference>
<evidence type="ECO:0000256" key="4">
    <source>
        <dbReference type="SAM" id="MobiDB-lite"/>
    </source>
</evidence>
<dbReference type="InParanoid" id="A0A669DDA3"/>
<protein>
    <recommendedName>
        <fullName evidence="5">BED-type domain-containing protein</fullName>
    </recommendedName>
</protein>
<dbReference type="SUPFAM" id="SSF53098">
    <property type="entry name" value="Ribonuclease H-like"/>
    <property type="match status" value="1"/>
</dbReference>
<feature type="region of interest" description="Disordered" evidence="4">
    <location>
        <begin position="110"/>
        <end position="141"/>
    </location>
</feature>
<dbReference type="InterPro" id="IPR012337">
    <property type="entry name" value="RNaseH-like_sf"/>
</dbReference>
<sequence length="680" mass="77115">MPLSVVFYFLIIDYFKGEPKSHGPVFVITYLYFEHDKSTLPLLFINIVKGERCSFFSWKYGHYFEFLSTKDFNIKVRCTLCVGEKVLSTFKNTTSNLKKHLESQHGTVKLTERVPPSGPKQRAVTSAEGPTHPKQQKLDFGAKPVSDEELKKLVAQYIVEEMLPVNTVDSPSFRAIIKKIPTSVNAELPHRTTFTSYLEKEFTEMERNLKAALNEIDFVSTTADIWTANNRSYMGVTLHWISRTTLERHKVALACRRIRGRHTYDVIGTEIENIHSSYGLLNKVVATVTDNGSNFVKAFQVYHPVTESDDETEEEESTPKDDDVTFSDLSEILSAENETEGQLSLPPHRRCASHTINIICTRDVEKHLTTNAESRAVYRSSTAKCTALWTKLSRSTLASETVEEISKRKLLIPTSTRWNSFFDAVKRIAEIPMGELNTVCTKQGLKCFKDQEYQFLHKYCMAMKPLTAALDILQGDCPYGTLLPTLEVLMQKTQAVKDDLSRMTAGLPDAIVKAIQTRFASVLDDKDALLAAASSPKFKLRWLRDAGRRERVKQLLTAECCTTAPLAKNPASVPSATTSSSQGEMDFFTFEAEPEEETYSAEKEVMDYLMSGYDLQILHKFSSIKTIFLKYNTPTPSSAPVERLFSLGGLVLTPKRNRLSDRRFEKLLYKFNFKCQEIYC</sequence>
<dbReference type="AlphaFoldDB" id="A0A669DDA3"/>
<keyword evidence="7" id="KW-1185">Reference proteome</keyword>
<dbReference type="GeneTree" id="ENSGT00530000064692"/>
<keyword evidence="3" id="KW-0862">Zinc</keyword>
<feature type="domain" description="BED-type" evidence="5">
    <location>
        <begin position="62"/>
        <end position="105"/>
    </location>
</feature>
<dbReference type="GO" id="GO:0008270">
    <property type="term" value="F:zinc ion binding"/>
    <property type="evidence" value="ECO:0007669"/>
    <property type="project" value="UniProtKB-KW"/>
</dbReference>
<organism evidence="6 7">
    <name type="scientific">Oreochromis niloticus</name>
    <name type="common">Nile tilapia</name>
    <name type="synonym">Tilapia nilotica</name>
    <dbReference type="NCBI Taxonomy" id="8128"/>
    <lineage>
        <taxon>Eukaryota</taxon>
        <taxon>Metazoa</taxon>
        <taxon>Chordata</taxon>
        <taxon>Craniata</taxon>
        <taxon>Vertebrata</taxon>
        <taxon>Euteleostomi</taxon>
        <taxon>Actinopterygii</taxon>
        <taxon>Neopterygii</taxon>
        <taxon>Teleostei</taxon>
        <taxon>Neoteleostei</taxon>
        <taxon>Acanthomorphata</taxon>
        <taxon>Ovalentaria</taxon>
        <taxon>Cichlomorphae</taxon>
        <taxon>Cichliformes</taxon>
        <taxon>Cichlidae</taxon>
        <taxon>African cichlids</taxon>
        <taxon>Pseudocrenilabrinae</taxon>
        <taxon>Oreochromini</taxon>
        <taxon>Oreochromis</taxon>
    </lineage>
</organism>
<evidence type="ECO:0000256" key="3">
    <source>
        <dbReference type="ARBA" id="ARBA00022833"/>
    </source>
</evidence>
<keyword evidence="2" id="KW-0863">Zinc-finger</keyword>
<evidence type="ECO:0000259" key="5">
    <source>
        <dbReference type="Pfam" id="PF02892"/>
    </source>
</evidence>
<dbReference type="Ensembl" id="ENSONIT00000050196.1">
    <property type="protein sequence ID" value="ENSONIP00000056919.1"/>
    <property type="gene ID" value="ENSONIG00000030793.1"/>
</dbReference>
<evidence type="ECO:0000313" key="6">
    <source>
        <dbReference type="Ensembl" id="ENSONIP00000056919.1"/>
    </source>
</evidence>
<keyword evidence="1" id="KW-0479">Metal-binding</keyword>
<reference evidence="6" key="2">
    <citation type="submission" date="2025-08" db="UniProtKB">
        <authorList>
            <consortium name="Ensembl"/>
        </authorList>
    </citation>
    <scope>IDENTIFICATION</scope>
</reference>
<evidence type="ECO:0000256" key="1">
    <source>
        <dbReference type="ARBA" id="ARBA00022723"/>
    </source>
</evidence>
<accession>A0A669DDA3</accession>
<evidence type="ECO:0000256" key="2">
    <source>
        <dbReference type="ARBA" id="ARBA00022771"/>
    </source>
</evidence>
<proteinExistence type="predicted"/>
<name>A0A669DDA3_ORENI</name>
<dbReference type="PANTHER" id="PTHR47501">
    <property type="entry name" value="TRANSPOSASE-RELATED"/>
    <property type="match status" value="1"/>
</dbReference>
<evidence type="ECO:0000313" key="7">
    <source>
        <dbReference type="Proteomes" id="UP000005207"/>
    </source>
</evidence>
<reference evidence="7" key="1">
    <citation type="submission" date="2012-01" db="EMBL/GenBank/DDBJ databases">
        <title>The Genome Sequence of Oreochromis niloticus (Nile Tilapia).</title>
        <authorList>
            <consortium name="Broad Institute Genome Assembly Team"/>
            <consortium name="Broad Institute Sequencing Platform"/>
            <person name="Di Palma F."/>
            <person name="Johnson J."/>
            <person name="Lander E.S."/>
            <person name="Lindblad-Toh K."/>
        </authorList>
    </citation>
    <scope>NUCLEOTIDE SEQUENCE [LARGE SCALE GENOMIC DNA]</scope>
</reference>